<keyword evidence="1" id="KW-0472">Membrane</keyword>
<keyword evidence="3" id="KW-1185">Reference proteome</keyword>
<dbReference type="PANTHER" id="PTHR36974">
    <property type="entry name" value="MEMBRANE PROTEIN-RELATED"/>
    <property type="match status" value="1"/>
</dbReference>
<proteinExistence type="predicted"/>
<name>A0ABW9XTF7_9BACL</name>
<evidence type="ECO:0000313" key="2">
    <source>
        <dbReference type="EMBL" id="NBD25821.1"/>
    </source>
</evidence>
<evidence type="ECO:0008006" key="4">
    <source>
        <dbReference type="Google" id="ProtNLM"/>
    </source>
</evidence>
<dbReference type="RefSeq" id="WP_161744630.1">
    <property type="nucleotide sequence ID" value="NZ_JAAAMV010000017.1"/>
</dbReference>
<accession>A0ABW9XTF7</accession>
<feature type="transmembrane region" description="Helical" evidence="1">
    <location>
        <begin position="130"/>
        <end position="147"/>
    </location>
</feature>
<dbReference type="PANTHER" id="PTHR36974:SF1">
    <property type="entry name" value="DOXX FAMILY MEMBRANE PROTEIN"/>
    <property type="match status" value="1"/>
</dbReference>
<sequence>MAPFIVLTGSCILFRILGFAGVPYLADWQHSLQAAVAAMLLLTASAHWGKRRPDLIRIVPRSLPNAAGIVTVTGLLEIAAAAAILIPAYSHAAAVCLAVFFVLIFPANVRGAREKLTIGGRPVPGLIARTVLQFAFIAAALLASPMIF</sequence>
<gene>
    <name evidence="2" type="ORF">GT019_18265</name>
</gene>
<keyword evidence="1" id="KW-0812">Transmembrane</keyword>
<dbReference type="Proteomes" id="UP000665561">
    <property type="component" value="Unassembled WGS sequence"/>
</dbReference>
<evidence type="ECO:0000256" key="1">
    <source>
        <dbReference type="SAM" id="Phobius"/>
    </source>
</evidence>
<keyword evidence="1" id="KW-1133">Transmembrane helix</keyword>
<comment type="caution">
    <text evidence="2">The sequence shown here is derived from an EMBL/GenBank/DDBJ whole genome shotgun (WGS) entry which is preliminary data.</text>
</comment>
<feature type="transmembrane region" description="Helical" evidence="1">
    <location>
        <begin position="92"/>
        <end position="109"/>
    </location>
</feature>
<protein>
    <recommendedName>
        <fullName evidence="4">DoxX family protein</fullName>
    </recommendedName>
</protein>
<feature type="transmembrane region" description="Helical" evidence="1">
    <location>
        <begin position="66"/>
        <end position="86"/>
    </location>
</feature>
<organism evidence="2 3">
    <name type="scientific">Paenibacillus glycinis</name>
    <dbReference type="NCBI Taxonomy" id="2697035"/>
    <lineage>
        <taxon>Bacteria</taxon>
        <taxon>Bacillati</taxon>
        <taxon>Bacillota</taxon>
        <taxon>Bacilli</taxon>
        <taxon>Bacillales</taxon>
        <taxon>Paenibacillaceae</taxon>
        <taxon>Paenibacillus</taxon>
    </lineage>
</organism>
<dbReference type="EMBL" id="JAAAMV010000017">
    <property type="protein sequence ID" value="NBD25821.1"/>
    <property type="molecule type" value="Genomic_DNA"/>
</dbReference>
<evidence type="ECO:0000313" key="3">
    <source>
        <dbReference type="Proteomes" id="UP000665561"/>
    </source>
</evidence>
<reference evidence="2 3" key="1">
    <citation type="submission" date="2020-01" db="EMBL/GenBank/DDBJ databases">
        <title>Paenibacillus soybeanensis sp. nov. isolated from the nodules of soybean (Glycine max(L.) Merr).</title>
        <authorList>
            <person name="Wang H."/>
        </authorList>
    </citation>
    <scope>NUCLEOTIDE SEQUENCE [LARGE SCALE GENOMIC DNA]</scope>
    <source>
        <strain evidence="2 3">T1</strain>
    </source>
</reference>